<keyword evidence="2" id="KW-1133">Transmembrane helix</keyword>
<keyword evidence="2" id="KW-0812">Transmembrane</keyword>
<dbReference type="OrthoDB" id="5599171at2759"/>
<evidence type="ECO:0000256" key="1">
    <source>
        <dbReference type="SAM" id="MobiDB-lite"/>
    </source>
</evidence>
<feature type="compositionally biased region" description="Low complexity" evidence="1">
    <location>
        <begin position="35"/>
        <end position="51"/>
    </location>
</feature>
<dbReference type="Pfam" id="PF03907">
    <property type="entry name" value="Spo7"/>
    <property type="match status" value="2"/>
</dbReference>
<feature type="compositionally biased region" description="Polar residues" evidence="1">
    <location>
        <begin position="246"/>
        <end position="262"/>
    </location>
</feature>
<feature type="region of interest" description="Disordered" evidence="1">
    <location>
        <begin position="232"/>
        <end position="355"/>
    </location>
</feature>
<organism evidence="3 4">
    <name type="scientific">Geotrichum candidum</name>
    <name type="common">Oospora lactis</name>
    <name type="synonym">Dipodascus geotrichum</name>
    <dbReference type="NCBI Taxonomy" id="1173061"/>
    <lineage>
        <taxon>Eukaryota</taxon>
        <taxon>Fungi</taxon>
        <taxon>Dikarya</taxon>
        <taxon>Ascomycota</taxon>
        <taxon>Saccharomycotina</taxon>
        <taxon>Dipodascomycetes</taxon>
        <taxon>Dipodascales</taxon>
        <taxon>Dipodascaceae</taxon>
        <taxon>Geotrichum</taxon>
    </lineage>
</organism>
<accession>A0A0J9XJ72</accession>
<feature type="transmembrane region" description="Helical" evidence="2">
    <location>
        <begin position="91"/>
        <end position="111"/>
    </location>
</feature>
<dbReference type="GO" id="GO:0071595">
    <property type="term" value="C:Nem1-Spo7 phosphatase complex"/>
    <property type="evidence" value="ECO:0007669"/>
    <property type="project" value="TreeGrafter"/>
</dbReference>
<protein>
    <submittedName>
        <fullName evidence="3">Similar to Saccharomyces cerevisiae YAL009W SPO7 Putative regulatory subunit of Nem1p-Spo7p phosphatase holoenzyme</fullName>
    </submittedName>
</protein>
<dbReference type="Proteomes" id="UP000242525">
    <property type="component" value="Unassembled WGS sequence"/>
</dbReference>
<proteinExistence type="predicted"/>
<feature type="region of interest" description="Disordered" evidence="1">
    <location>
        <begin position="1"/>
        <end position="51"/>
    </location>
</feature>
<dbReference type="AlphaFoldDB" id="A0A0J9XJ72"/>
<gene>
    <name evidence="3" type="ORF">BN980_GECA24s00351g</name>
</gene>
<reference evidence="3" key="1">
    <citation type="submission" date="2014-03" db="EMBL/GenBank/DDBJ databases">
        <authorList>
            <person name="Casaregola S."/>
        </authorList>
    </citation>
    <scope>NUCLEOTIDE SEQUENCE [LARGE SCALE GENOMIC DNA]</scope>
    <source>
        <strain evidence="3">CLIB 918</strain>
    </source>
</reference>
<sequence>MASMDSKPQTPPPQQPAVATPDAESTPPRRRRRSSTASSTHSRSSSASSFTTRLLPVEPAPYHPANVYRNLLIMEESLRTEYVQLRFTRRIYTIFFLCLIAGTVVLSYYVFLNPSIYRGVHFFNRLGLMILLVTIVLFYISGSYSTTLVHSRRFIHNTNKGLHTFNVKLVKIPPTWLESLVDLVWAPAYASRPGRVVKLVLSPRAFNPDTIEGWEIYRQEYWNREYERCKRSKAKKKTAMTTTATDSDSIGSPSSTLATGSPASKGMHKRADSRALRAARTLRGSVDLGLQQNEVTPPRPRRKTIQKSSPLAMEDTNSSGPCRPVTPTPDSMAEGSAVDSAPPASPTRMVNPAKS</sequence>
<dbReference type="STRING" id="1173061.A0A0J9XJ72"/>
<comment type="caution">
    <text evidence="3">The sequence shown here is derived from an EMBL/GenBank/DDBJ whole genome shotgun (WGS) entry which is preliminary data.</text>
</comment>
<feature type="transmembrane region" description="Helical" evidence="2">
    <location>
        <begin position="123"/>
        <end position="144"/>
    </location>
</feature>
<dbReference type="GO" id="GO:0004721">
    <property type="term" value="F:phosphoprotein phosphatase activity"/>
    <property type="evidence" value="ECO:0007669"/>
    <property type="project" value="TreeGrafter"/>
</dbReference>
<dbReference type="EMBL" id="CCBN010000024">
    <property type="protein sequence ID" value="CDO57670.1"/>
    <property type="molecule type" value="Genomic_DNA"/>
</dbReference>
<evidence type="ECO:0000313" key="3">
    <source>
        <dbReference type="EMBL" id="CDO57670.1"/>
    </source>
</evidence>
<dbReference type="PANTHER" id="PTHR28249:SF1">
    <property type="entry name" value="SPORULATION-SPECIFIC PROTEIN SPO7"/>
    <property type="match status" value="1"/>
</dbReference>
<evidence type="ECO:0000313" key="4">
    <source>
        <dbReference type="Proteomes" id="UP000242525"/>
    </source>
</evidence>
<dbReference type="InterPro" id="IPR005605">
    <property type="entry name" value="Spo7"/>
</dbReference>
<keyword evidence="2" id="KW-0472">Membrane</keyword>
<name>A0A0J9XJ72_GEOCN</name>
<keyword evidence="4" id="KW-1185">Reference proteome</keyword>
<evidence type="ECO:0000256" key="2">
    <source>
        <dbReference type="SAM" id="Phobius"/>
    </source>
</evidence>
<dbReference type="GO" id="GO:0019888">
    <property type="term" value="F:protein phosphatase regulator activity"/>
    <property type="evidence" value="ECO:0007669"/>
    <property type="project" value="InterPro"/>
</dbReference>
<dbReference type="PANTHER" id="PTHR28249">
    <property type="entry name" value="SPORULATION-SPECIFIC PROTEIN SPO7"/>
    <property type="match status" value="1"/>
</dbReference>
<dbReference type="GO" id="GO:0006998">
    <property type="term" value="P:nuclear envelope organization"/>
    <property type="evidence" value="ECO:0007669"/>
    <property type="project" value="TreeGrafter"/>
</dbReference>